<evidence type="ECO:0000256" key="1">
    <source>
        <dbReference type="SAM" id="Phobius"/>
    </source>
</evidence>
<name>A0AAD4J188_PERFH</name>
<dbReference type="Pfam" id="PF04488">
    <property type="entry name" value="Gly_transf_sug"/>
    <property type="match status" value="1"/>
</dbReference>
<dbReference type="Pfam" id="PF04572">
    <property type="entry name" value="Gb3_synth"/>
    <property type="match status" value="1"/>
</dbReference>
<protein>
    <recommendedName>
        <fullName evidence="2">Alpha 1,4-glycosyltransferase domain-containing protein</fullName>
    </recommendedName>
</protein>
<evidence type="ECO:0000313" key="3">
    <source>
        <dbReference type="EMBL" id="KAH6824778.1"/>
    </source>
</evidence>
<dbReference type="InterPro" id="IPR007577">
    <property type="entry name" value="GlycoTrfase_DXD_sugar-bd_CS"/>
</dbReference>
<dbReference type="Proteomes" id="UP001190926">
    <property type="component" value="Unassembled WGS sequence"/>
</dbReference>
<accession>A0AAD4J188</accession>
<keyword evidence="1" id="KW-0472">Membrane</keyword>
<evidence type="ECO:0000259" key="2">
    <source>
        <dbReference type="Pfam" id="PF04572"/>
    </source>
</evidence>
<dbReference type="Gene3D" id="3.90.550.20">
    <property type="match status" value="1"/>
</dbReference>
<evidence type="ECO:0000313" key="4">
    <source>
        <dbReference type="Proteomes" id="UP001190926"/>
    </source>
</evidence>
<dbReference type="InterPro" id="IPR044789">
    <property type="entry name" value="Put_A1-4-GlycosylTfrase_plant"/>
</dbReference>
<comment type="caution">
    <text evidence="3">The sequence shown here is derived from an EMBL/GenBank/DDBJ whole genome shotgun (WGS) entry which is preliminary data.</text>
</comment>
<reference evidence="3 4" key="1">
    <citation type="journal article" date="2021" name="Nat. Commun.">
        <title>Incipient diploidization of the medicinal plant Perilla within 10,000 years.</title>
        <authorList>
            <person name="Zhang Y."/>
            <person name="Shen Q."/>
            <person name="Leng L."/>
            <person name="Zhang D."/>
            <person name="Chen S."/>
            <person name="Shi Y."/>
            <person name="Ning Z."/>
            <person name="Chen S."/>
        </authorList>
    </citation>
    <scope>NUCLEOTIDE SEQUENCE [LARGE SCALE GENOMIC DNA]</scope>
    <source>
        <strain evidence="4">cv. PC099</strain>
    </source>
</reference>
<proteinExistence type="predicted"/>
<dbReference type="AlphaFoldDB" id="A0AAD4J188"/>
<sequence length="382" mass="43526">MFDSVRSISVKSNIFSTITFLLIILVIISSDSIISNVSLNSQVFMHEKISTNHDHHLQPHKNSRALQTKSADADVDSSLFEESHVADSEIIEFFSRNRCRVQLFMTWISPAESFGERELFGLESLFKTNPESCLIILSNTMDSIHGSKALQPLIEIGFRVRAISPDLSSLLSNTPAENWFNEIMNGTKNAGEIPLPQNLSNLIRLAALYKYGGVYLDTDFIILKDLSSLRNSIGAQSVDVNGNWTRLNNAILVFDKNHDLVYKFMEEFASTFDGNIWGHNGPYLVTRVVDREAKTRDFNFTILPPMAFYPVDWTRIPRFFARPNDLAEQRWVQAKLRQLSLTSYGVHLWNRQSNRLHIEEGSIIRSLISDHCVFCYRPLSSS</sequence>
<keyword evidence="1" id="KW-1133">Transmembrane helix</keyword>
<dbReference type="PANTHER" id="PTHR46781">
    <property type="entry name" value="ALPHA 1,4-GLYCOSYLTRANSFERASE FAMILY PROTEIN"/>
    <property type="match status" value="1"/>
</dbReference>
<dbReference type="PANTHER" id="PTHR46781:SF2">
    <property type="entry name" value="ALPHA 1,4-GLYCOSYLTRANSFERASE FAMILY PROTEIN"/>
    <property type="match status" value="1"/>
</dbReference>
<dbReference type="EMBL" id="SDAM02000322">
    <property type="protein sequence ID" value="KAH6824778.1"/>
    <property type="molecule type" value="Genomic_DNA"/>
</dbReference>
<organism evidence="3 4">
    <name type="scientific">Perilla frutescens var. hirtella</name>
    <name type="common">Perilla citriodora</name>
    <name type="synonym">Perilla setoyensis</name>
    <dbReference type="NCBI Taxonomy" id="608512"/>
    <lineage>
        <taxon>Eukaryota</taxon>
        <taxon>Viridiplantae</taxon>
        <taxon>Streptophyta</taxon>
        <taxon>Embryophyta</taxon>
        <taxon>Tracheophyta</taxon>
        <taxon>Spermatophyta</taxon>
        <taxon>Magnoliopsida</taxon>
        <taxon>eudicotyledons</taxon>
        <taxon>Gunneridae</taxon>
        <taxon>Pentapetalae</taxon>
        <taxon>asterids</taxon>
        <taxon>lamiids</taxon>
        <taxon>Lamiales</taxon>
        <taxon>Lamiaceae</taxon>
        <taxon>Nepetoideae</taxon>
        <taxon>Elsholtzieae</taxon>
        <taxon>Perilla</taxon>
    </lineage>
</organism>
<keyword evidence="4" id="KW-1185">Reference proteome</keyword>
<feature type="transmembrane region" description="Helical" evidence="1">
    <location>
        <begin position="12"/>
        <end position="30"/>
    </location>
</feature>
<dbReference type="InterPro" id="IPR029044">
    <property type="entry name" value="Nucleotide-diphossugar_trans"/>
</dbReference>
<dbReference type="InterPro" id="IPR007652">
    <property type="entry name" value="A1-4-GlycosylTfrase_dom"/>
</dbReference>
<feature type="domain" description="Alpha 1,4-glycosyltransferase" evidence="2">
    <location>
        <begin position="254"/>
        <end position="377"/>
    </location>
</feature>
<gene>
    <name evidence="3" type="ORF">C2S53_010853</name>
</gene>
<keyword evidence="1" id="KW-0812">Transmembrane</keyword>
<dbReference type="SUPFAM" id="SSF53448">
    <property type="entry name" value="Nucleotide-diphospho-sugar transferases"/>
    <property type="match status" value="1"/>
</dbReference>